<proteinExistence type="predicted"/>
<feature type="compositionally biased region" description="Basic and acidic residues" evidence="1">
    <location>
        <begin position="169"/>
        <end position="185"/>
    </location>
</feature>
<evidence type="ECO:0000313" key="2">
    <source>
        <dbReference type="Ensembl" id="ENSCSAVP00000011708.1"/>
    </source>
</evidence>
<sequence length="200" mass="22196">MDSRPETPKLILSPATEPEIRTTNELDLEKEVSSSMETKPDSIEEKIEILIPENEDDQTNSTADSLLQLKQTDRTPSYESVGSLASINSEDSGQACAVTMADVMTEVETTTPDPQPTMLETPPPIEPSLLKRNKTLKWSGNRKAPALIREFTRRQKRKENQSVKSPSHSAEKAPKPSPRKAREEQLQSEASDPDAHSDDS</sequence>
<dbReference type="AlphaFoldDB" id="H2Z296"/>
<protein>
    <submittedName>
        <fullName evidence="2">Uncharacterized protein</fullName>
    </submittedName>
</protein>
<feature type="region of interest" description="Disordered" evidence="1">
    <location>
        <begin position="1"/>
        <end position="93"/>
    </location>
</feature>
<reference evidence="2" key="2">
    <citation type="submission" date="2025-08" db="UniProtKB">
        <authorList>
            <consortium name="Ensembl"/>
        </authorList>
    </citation>
    <scope>IDENTIFICATION</scope>
</reference>
<keyword evidence="3" id="KW-1185">Reference proteome</keyword>
<organism evidence="2 3">
    <name type="scientific">Ciona savignyi</name>
    <name type="common">Pacific transparent sea squirt</name>
    <dbReference type="NCBI Taxonomy" id="51511"/>
    <lineage>
        <taxon>Eukaryota</taxon>
        <taxon>Metazoa</taxon>
        <taxon>Chordata</taxon>
        <taxon>Tunicata</taxon>
        <taxon>Ascidiacea</taxon>
        <taxon>Phlebobranchia</taxon>
        <taxon>Cionidae</taxon>
        <taxon>Ciona</taxon>
    </lineage>
</organism>
<dbReference type="HOGENOM" id="CLU_1368983_0_0_1"/>
<dbReference type="InParanoid" id="H2Z296"/>
<feature type="compositionally biased region" description="Basic and acidic residues" evidence="1">
    <location>
        <begin position="18"/>
        <end position="48"/>
    </location>
</feature>
<feature type="compositionally biased region" description="Polar residues" evidence="1">
    <location>
        <begin position="59"/>
        <end position="92"/>
    </location>
</feature>
<name>H2Z296_CIOSA</name>
<dbReference type="Proteomes" id="UP000007875">
    <property type="component" value="Unassembled WGS sequence"/>
</dbReference>
<accession>H2Z296</accession>
<reference evidence="2" key="3">
    <citation type="submission" date="2025-09" db="UniProtKB">
        <authorList>
            <consortium name="Ensembl"/>
        </authorList>
    </citation>
    <scope>IDENTIFICATION</scope>
</reference>
<evidence type="ECO:0000313" key="3">
    <source>
        <dbReference type="Proteomes" id="UP000007875"/>
    </source>
</evidence>
<feature type="compositionally biased region" description="Basic and acidic residues" evidence="1">
    <location>
        <begin position="150"/>
        <end position="161"/>
    </location>
</feature>
<reference evidence="3" key="1">
    <citation type="submission" date="2003-08" db="EMBL/GenBank/DDBJ databases">
        <authorList>
            <person name="Birren B."/>
            <person name="Nusbaum C."/>
            <person name="Abebe A."/>
            <person name="Abouelleil A."/>
            <person name="Adekoya E."/>
            <person name="Ait-zahra M."/>
            <person name="Allen N."/>
            <person name="Allen T."/>
            <person name="An P."/>
            <person name="Anderson M."/>
            <person name="Anderson S."/>
            <person name="Arachchi H."/>
            <person name="Armbruster J."/>
            <person name="Bachantsang P."/>
            <person name="Baldwin J."/>
            <person name="Barry A."/>
            <person name="Bayul T."/>
            <person name="Blitshsteyn B."/>
            <person name="Bloom T."/>
            <person name="Blye J."/>
            <person name="Boguslavskiy L."/>
            <person name="Borowsky M."/>
            <person name="Boukhgalter B."/>
            <person name="Brunache A."/>
            <person name="Butler J."/>
            <person name="Calixte N."/>
            <person name="Calvo S."/>
            <person name="Camarata J."/>
            <person name="Campo K."/>
            <person name="Chang J."/>
            <person name="Cheshatsang Y."/>
            <person name="Citroen M."/>
            <person name="Collymore A."/>
            <person name="Considine T."/>
            <person name="Cook A."/>
            <person name="Cooke P."/>
            <person name="Corum B."/>
            <person name="Cuomo C."/>
            <person name="David R."/>
            <person name="Dawoe T."/>
            <person name="Degray S."/>
            <person name="Dodge S."/>
            <person name="Dooley K."/>
            <person name="Dorje P."/>
            <person name="Dorjee K."/>
            <person name="Dorris L."/>
            <person name="Duffey N."/>
            <person name="Dupes A."/>
            <person name="Elkins T."/>
            <person name="Engels R."/>
            <person name="Erickson J."/>
            <person name="Farina A."/>
            <person name="Faro S."/>
            <person name="Ferreira P."/>
            <person name="Fischer H."/>
            <person name="Fitzgerald M."/>
            <person name="Foley K."/>
            <person name="Gage D."/>
            <person name="Galagan J."/>
            <person name="Gearin G."/>
            <person name="Gnerre S."/>
            <person name="Gnirke A."/>
            <person name="Goyette A."/>
            <person name="Graham J."/>
            <person name="Grandbois E."/>
            <person name="Gyaltsen K."/>
            <person name="Hafez N."/>
            <person name="Hagopian D."/>
            <person name="Hagos B."/>
            <person name="Hall J."/>
            <person name="Hatcher B."/>
            <person name="Heller A."/>
            <person name="Higgins H."/>
            <person name="Honan T."/>
            <person name="Horn A."/>
            <person name="Houde N."/>
            <person name="Hughes L."/>
            <person name="Hulme W."/>
            <person name="Husby E."/>
            <person name="Iliev I."/>
            <person name="Jaffe D."/>
            <person name="Jones C."/>
            <person name="Kamal M."/>
            <person name="Kamat A."/>
            <person name="Kamvysselis M."/>
            <person name="Karlsson E."/>
            <person name="Kells C."/>
            <person name="Kieu A."/>
            <person name="Kisner P."/>
            <person name="Kodira C."/>
            <person name="Kulbokas E."/>
            <person name="Labutti K."/>
            <person name="Lama D."/>
            <person name="Landers T."/>
            <person name="Leger J."/>
            <person name="Levine S."/>
            <person name="Lewis D."/>
            <person name="Lewis T."/>
            <person name="Lindblad-toh K."/>
            <person name="Liu X."/>
            <person name="Lokyitsang T."/>
            <person name="Lokyitsang Y."/>
            <person name="Lucien O."/>
            <person name="Lui A."/>
            <person name="Ma L.J."/>
            <person name="Mabbitt R."/>
            <person name="Macdonald J."/>
            <person name="Maclean C."/>
            <person name="Major J."/>
            <person name="Manning J."/>
            <person name="Marabella R."/>
            <person name="Maru K."/>
            <person name="Matthews C."/>
            <person name="Mauceli E."/>
            <person name="Mccarthy M."/>
            <person name="Mcdonough S."/>
            <person name="Mcghee T."/>
            <person name="Meldrim J."/>
            <person name="Meneus L."/>
            <person name="Mesirov J."/>
            <person name="Mihalev A."/>
            <person name="Mihova T."/>
            <person name="Mikkelsen T."/>
            <person name="Mlenga V."/>
            <person name="Moru K."/>
            <person name="Mozes J."/>
            <person name="Mulrain L."/>
            <person name="Munson G."/>
            <person name="Naylor J."/>
            <person name="Newes C."/>
            <person name="Nguyen C."/>
            <person name="Nguyen N."/>
            <person name="Nguyen T."/>
            <person name="Nicol R."/>
            <person name="Nielsen C."/>
            <person name="Nizzari M."/>
            <person name="Norbu C."/>
            <person name="Norbu N."/>
            <person name="O'donnell P."/>
            <person name="Okoawo O."/>
            <person name="O'leary S."/>
            <person name="Omotosho B."/>
            <person name="O'neill K."/>
            <person name="Osman S."/>
            <person name="Parker S."/>
            <person name="Perrin D."/>
            <person name="Phunkhang P."/>
            <person name="Piqani B."/>
            <person name="Purcell S."/>
            <person name="Rachupka T."/>
            <person name="Ramasamy U."/>
            <person name="Rameau R."/>
            <person name="Ray V."/>
            <person name="Raymond C."/>
            <person name="Retta R."/>
            <person name="Richardson S."/>
            <person name="Rise C."/>
            <person name="Rodriguez J."/>
            <person name="Rogers J."/>
            <person name="Rogov P."/>
            <person name="Rutman M."/>
            <person name="Schupbach R."/>
            <person name="Seaman C."/>
            <person name="Settipalli S."/>
            <person name="Sharpe T."/>
            <person name="Sheridan J."/>
            <person name="Sherpa N."/>
            <person name="Shi J."/>
            <person name="Smirnov S."/>
            <person name="Smith C."/>
            <person name="Sougnez C."/>
            <person name="Spencer B."/>
            <person name="Stalker J."/>
            <person name="Stange-thomann N."/>
            <person name="Stavropoulos S."/>
            <person name="Stetson K."/>
            <person name="Stone C."/>
            <person name="Stone S."/>
            <person name="Stubbs M."/>
            <person name="Talamas J."/>
            <person name="Tchuinga P."/>
            <person name="Tenzing P."/>
            <person name="Tesfaye S."/>
            <person name="Theodore J."/>
            <person name="Thoulutsang Y."/>
            <person name="Topham K."/>
            <person name="Towey S."/>
            <person name="Tsamla T."/>
            <person name="Tsomo N."/>
            <person name="Vallee D."/>
            <person name="Vassiliev H."/>
            <person name="Venkataraman V."/>
            <person name="Vinson J."/>
            <person name="Vo A."/>
            <person name="Wade C."/>
            <person name="Wang S."/>
            <person name="Wangchuk T."/>
            <person name="Wangdi T."/>
            <person name="Whittaker C."/>
            <person name="Wilkinson J."/>
            <person name="Wu Y."/>
            <person name="Wyman D."/>
            <person name="Yadav S."/>
            <person name="Yang S."/>
            <person name="Yang X."/>
            <person name="Yeager S."/>
            <person name="Yee E."/>
            <person name="Young G."/>
            <person name="Zainoun J."/>
            <person name="Zembeck L."/>
            <person name="Zimmer A."/>
            <person name="Zody M."/>
            <person name="Lander E."/>
        </authorList>
    </citation>
    <scope>NUCLEOTIDE SEQUENCE [LARGE SCALE GENOMIC DNA]</scope>
</reference>
<feature type="region of interest" description="Disordered" evidence="1">
    <location>
        <begin position="107"/>
        <end position="200"/>
    </location>
</feature>
<evidence type="ECO:0000256" key="1">
    <source>
        <dbReference type="SAM" id="MobiDB-lite"/>
    </source>
</evidence>
<dbReference type="Ensembl" id="ENSCSAVT00000011844.1">
    <property type="protein sequence ID" value="ENSCSAVP00000011708.1"/>
    <property type="gene ID" value="ENSCSAVG00000006862.1"/>
</dbReference>